<evidence type="ECO:0000313" key="2">
    <source>
        <dbReference type="Proteomes" id="UP001152422"/>
    </source>
</evidence>
<dbReference type="AlphaFoldDB" id="A0A9X4L6K9"/>
<protein>
    <submittedName>
        <fullName evidence="1">Tail assembly chaperone</fullName>
    </submittedName>
</protein>
<comment type="caution">
    <text evidence="1">The sequence shown here is derived from an EMBL/GenBank/DDBJ whole genome shotgun (WGS) entry which is preliminary data.</text>
</comment>
<proteinExistence type="predicted"/>
<keyword evidence="2" id="KW-1185">Reference proteome</keyword>
<evidence type="ECO:0000313" key="1">
    <source>
        <dbReference type="EMBL" id="MDG0847278.1"/>
    </source>
</evidence>
<organism evidence="1 2">
    <name type="scientific">Staphylococcus equorum</name>
    <dbReference type="NCBI Taxonomy" id="246432"/>
    <lineage>
        <taxon>Bacteria</taxon>
        <taxon>Bacillati</taxon>
        <taxon>Bacillota</taxon>
        <taxon>Bacilli</taxon>
        <taxon>Bacillales</taxon>
        <taxon>Staphylococcaceae</taxon>
        <taxon>Staphylococcus</taxon>
    </lineage>
</organism>
<dbReference type="RefSeq" id="WP_002512162.1">
    <property type="nucleotide sequence ID" value="NZ_JAMBPY010000015.1"/>
</dbReference>
<reference evidence="1" key="1">
    <citation type="submission" date="2022-05" db="EMBL/GenBank/DDBJ databases">
        <title>Comparative genomics of Staphylococcus equorum isolates.</title>
        <authorList>
            <person name="Luelf R.H."/>
        </authorList>
    </citation>
    <scope>NUCLEOTIDE SEQUENCE</scope>
    <source>
        <strain evidence="1">TMW 2.2497</strain>
    </source>
</reference>
<name>A0A9X4L6K9_9STAP</name>
<dbReference type="Pfam" id="PF12363">
    <property type="entry name" value="Phage_TAC_12"/>
    <property type="match status" value="1"/>
</dbReference>
<dbReference type="EMBL" id="JAMBQA010000012">
    <property type="protein sequence ID" value="MDG0847278.1"/>
    <property type="molecule type" value="Genomic_DNA"/>
</dbReference>
<dbReference type="Proteomes" id="UP001152422">
    <property type="component" value="Unassembled WGS sequence"/>
</dbReference>
<gene>
    <name evidence="1" type="ORF">M4L89_13690</name>
</gene>
<sequence length="123" mass="13682">MEIKHNGKEIELSFGFKFMNDIDKKLGMEMEQMSIGQGIQMLAPNLQDGNPVAIGHTILAATSHNKKAPKSDEEISAVLDEIAEEQGLDEFAEDVLKELGKRPMTRNLVPEDYRQAKKAAAKK</sequence>
<accession>A0A9X4L6K9</accession>
<dbReference type="InterPro" id="IPR024410">
    <property type="entry name" value="Phage_TAC_12"/>
</dbReference>